<reference evidence="2 3" key="1">
    <citation type="submission" date="2017-03" db="EMBL/GenBank/DDBJ databases">
        <title>Genome of the blue death feigning beetle - Asbolus verrucosus.</title>
        <authorList>
            <person name="Rider S.D."/>
        </authorList>
    </citation>
    <scope>NUCLEOTIDE SEQUENCE [LARGE SCALE GENOMIC DNA]</scope>
    <source>
        <strain evidence="2">Butters</strain>
        <tissue evidence="2">Head and leg muscle</tissue>
    </source>
</reference>
<evidence type="ECO:0000313" key="3">
    <source>
        <dbReference type="Proteomes" id="UP000292052"/>
    </source>
</evidence>
<keyword evidence="1" id="KW-0472">Membrane</keyword>
<feature type="non-terminal residue" evidence="2">
    <location>
        <position position="1"/>
    </location>
</feature>
<dbReference type="AlphaFoldDB" id="A0A482VGP9"/>
<dbReference type="Proteomes" id="UP000292052">
    <property type="component" value="Unassembled WGS sequence"/>
</dbReference>
<evidence type="ECO:0000256" key="1">
    <source>
        <dbReference type="SAM" id="Phobius"/>
    </source>
</evidence>
<gene>
    <name evidence="2" type="ORF">BDFB_012589</name>
</gene>
<keyword evidence="1" id="KW-1133">Transmembrane helix</keyword>
<proteinExistence type="predicted"/>
<comment type="caution">
    <text evidence="2">The sequence shown here is derived from an EMBL/GenBank/DDBJ whole genome shotgun (WGS) entry which is preliminary data.</text>
</comment>
<accession>A0A482VGP9</accession>
<evidence type="ECO:0000313" key="2">
    <source>
        <dbReference type="EMBL" id="RZC32005.1"/>
    </source>
</evidence>
<keyword evidence="3" id="KW-1185">Reference proteome</keyword>
<protein>
    <submittedName>
        <fullName evidence="2">Uncharacterized protein</fullName>
    </submittedName>
</protein>
<feature type="transmembrane region" description="Helical" evidence="1">
    <location>
        <begin position="66"/>
        <end position="90"/>
    </location>
</feature>
<keyword evidence="1" id="KW-0812">Transmembrane</keyword>
<name>A0A482VGP9_ASBVE</name>
<organism evidence="2 3">
    <name type="scientific">Asbolus verrucosus</name>
    <name type="common">Desert ironclad beetle</name>
    <dbReference type="NCBI Taxonomy" id="1661398"/>
    <lineage>
        <taxon>Eukaryota</taxon>
        <taxon>Metazoa</taxon>
        <taxon>Ecdysozoa</taxon>
        <taxon>Arthropoda</taxon>
        <taxon>Hexapoda</taxon>
        <taxon>Insecta</taxon>
        <taxon>Pterygota</taxon>
        <taxon>Neoptera</taxon>
        <taxon>Endopterygota</taxon>
        <taxon>Coleoptera</taxon>
        <taxon>Polyphaga</taxon>
        <taxon>Cucujiformia</taxon>
        <taxon>Tenebrionidae</taxon>
        <taxon>Pimeliinae</taxon>
        <taxon>Asbolus</taxon>
    </lineage>
</organism>
<sequence length="96" mass="10723">KDVAVEVKERSDVLARPRDFLDFNTLTLTRTLPARYISAANHMHHVEPTHALFGTTIGDGFLACEIFFAAWVIIIIIITQATAVIATLHLRNCVYS</sequence>
<dbReference type="EMBL" id="QDEB01100787">
    <property type="protein sequence ID" value="RZC32005.1"/>
    <property type="molecule type" value="Genomic_DNA"/>
</dbReference>